<feature type="compositionally biased region" description="Low complexity" evidence="1">
    <location>
        <begin position="655"/>
        <end position="664"/>
    </location>
</feature>
<organism evidence="2">
    <name type="scientific">viral metagenome</name>
    <dbReference type="NCBI Taxonomy" id="1070528"/>
    <lineage>
        <taxon>unclassified sequences</taxon>
        <taxon>metagenomes</taxon>
        <taxon>organismal metagenomes</taxon>
    </lineage>
</organism>
<dbReference type="AlphaFoldDB" id="A0A6H1ZH88"/>
<dbReference type="PRINTS" id="PR01228">
    <property type="entry name" value="EGGSHELL"/>
</dbReference>
<evidence type="ECO:0000256" key="1">
    <source>
        <dbReference type="SAM" id="MobiDB-lite"/>
    </source>
</evidence>
<sequence length="679" mass="64398">MPDIFELGFSPELDRSEIFSGSQSDDMEPPAVSVVPSSVSGDSSPIAIASGELASIIFTGKETFDSTEAGYRMGIDQSDGIYKWIIGDSTSSIDWAVTTAATLTITGAGLVSPTLSYGKTSLADSTNAGYWISSDGVYIGAAADATAFKYTVAGGTFDFIGTVSSRSTATLAAAIDASGDLVTDVINARIDSESKKLLSDFNFGTDDYAGAVKSGDIAWNTTTGAITGGSGVVVYRGGIIGAAAGVATFSIDAATGSATFAGTLSAPTGTIGGFTIGADYIKDAADSFGLASTVSGGDDVRFWAGDTFANRATAPFRITEAGTIVATSAVVNGSSISNNDIYGNGEDSDGTITGDTSLTKDTFYNDLSISNNATLTTDGYRLFIKGTLTIESGSKIAWNGNDGTAGSNASTNAAVSGGAGGTALSSASLYGSGAGKTGGASGAGGTAGGDGGGGTAGTSGDAITNSFADSFSSGSGSGGNGGGSAIASGGSSGAAGGISASSIRPYNSIFAVEMFDKAPGATPATLKYNSNVGGAGGGGGGKASAGGGVAGAGGGGGGAGSGGGVMVVAAKIVVNNGSIESIGGAGGAGGNGANGGATGGGFNNGGGGGGGGGTGGPGGVIVFIYSTLSGAGTVSVLGGTGGTGGTKGNQGTGGTTTAEATNGQSGSTGESGKLITLIV</sequence>
<accession>A0A6H1ZH88</accession>
<dbReference type="EMBL" id="MT141416">
    <property type="protein sequence ID" value="QJA60657.1"/>
    <property type="molecule type" value="Genomic_DNA"/>
</dbReference>
<gene>
    <name evidence="3" type="ORF">MM415B01077_0010</name>
    <name evidence="2" type="ORF">TM448A00481_0011</name>
</gene>
<reference evidence="2" key="1">
    <citation type="submission" date="2020-03" db="EMBL/GenBank/DDBJ databases">
        <title>The deep terrestrial virosphere.</title>
        <authorList>
            <person name="Holmfeldt K."/>
            <person name="Nilsson E."/>
            <person name="Simone D."/>
            <person name="Lopez-Fernandez M."/>
            <person name="Wu X."/>
            <person name="de Brujin I."/>
            <person name="Lundin D."/>
            <person name="Andersson A."/>
            <person name="Bertilsson S."/>
            <person name="Dopson M."/>
        </authorList>
    </citation>
    <scope>NUCLEOTIDE SEQUENCE</scope>
    <source>
        <strain evidence="3">MM415B01077</strain>
        <strain evidence="2">TM448A00481</strain>
    </source>
</reference>
<feature type="compositionally biased region" description="Gly residues" evidence="1">
    <location>
        <begin position="641"/>
        <end position="654"/>
    </location>
</feature>
<dbReference type="EMBL" id="MT144017">
    <property type="protein sequence ID" value="QJA46635.1"/>
    <property type="molecule type" value="Genomic_DNA"/>
</dbReference>
<name>A0A6H1ZH88_9ZZZZ</name>
<evidence type="ECO:0000313" key="3">
    <source>
        <dbReference type="EMBL" id="QJA60657.1"/>
    </source>
</evidence>
<evidence type="ECO:0000313" key="2">
    <source>
        <dbReference type="EMBL" id="QJA46635.1"/>
    </source>
</evidence>
<feature type="region of interest" description="Disordered" evidence="1">
    <location>
        <begin position="641"/>
        <end position="671"/>
    </location>
</feature>
<proteinExistence type="predicted"/>
<protein>
    <submittedName>
        <fullName evidence="2">Uncharacterized protein</fullName>
    </submittedName>
</protein>